<proteinExistence type="predicted"/>
<sequence length="255" mass="29177">MNLSKFYLKHVLAMFLIVNFTFFSFDALSISNDDQQNIPQSVEVAKKKNPGDLPYAFFYKSQGRLLEYMPVEPRTIDFSNRISFNGLGKQERDDYFPSNWGVAIVSDSVDVVVPMTRGGYFVLPDLPQARQENAKLLFNTTSQKGSLKTAWILRYRDNTLSYTDFARSFDEVKQIQEKIKWYELKFKDEKKSSFDSLKACFLEAGGDILLDDVPAKTSKLGRCVRLEFAPELVKSNPRLKFVGALEIVTLANTKE</sequence>
<organism evidence="1 2">
    <name type="scientific">Undibacterium danionis</name>
    <dbReference type="NCBI Taxonomy" id="1812100"/>
    <lineage>
        <taxon>Bacteria</taxon>
        <taxon>Pseudomonadati</taxon>
        <taxon>Pseudomonadota</taxon>
        <taxon>Betaproteobacteria</taxon>
        <taxon>Burkholderiales</taxon>
        <taxon>Oxalobacteraceae</taxon>
        <taxon>Undibacterium</taxon>
    </lineage>
</organism>
<comment type="caution">
    <text evidence="1">The sequence shown here is derived from an EMBL/GenBank/DDBJ whole genome shotgun (WGS) entry which is preliminary data.</text>
</comment>
<protein>
    <submittedName>
        <fullName evidence="1">Uncharacterized protein</fullName>
    </submittedName>
</protein>
<evidence type="ECO:0000313" key="2">
    <source>
        <dbReference type="Proteomes" id="UP001589844"/>
    </source>
</evidence>
<evidence type="ECO:0000313" key="1">
    <source>
        <dbReference type="EMBL" id="MFC0350314.1"/>
    </source>
</evidence>
<dbReference type="EMBL" id="JBHLXJ010000012">
    <property type="protein sequence ID" value="MFC0350314.1"/>
    <property type="molecule type" value="Genomic_DNA"/>
</dbReference>
<gene>
    <name evidence="1" type="ORF">ACFFJH_10895</name>
</gene>
<name>A0ABV6IEQ4_9BURK</name>
<dbReference type="Proteomes" id="UP001589844">
    <property type="component" value="Unassembled WGS sequence"/>
</dbReference>
<accession>A0ABV6IEQ4</accession>
<dbReference type="RefSeq" id="WP_390212483.1">
    <property type="nucleotide sequence ID" value="NZ_JBHLXJ010000012.1"/>
</dbReference>
<keyword evidence="2" id="KW-1185">Reference proteome</keyword>
<reference evidence="1 2" key="1">
    <citation type="submission" date="2024-09" db="EMBL/GenBank/DDBJ databases">
        <authorList>
            <person name="Sun Q."/>
            <person name="Mori K."/>
        </authorList>
    </citation>
    <scope>NUCLEOTIDE SEQUENCE [LARGE SCALE GENOMIC DNA]</scope>
    <source>
        <strain evidence="1 2">CCM 8677</strain>
    </source>
</reference>